<evidence type="ECO:0000256" key="5">
    <source>
        <dbReference type="HAMAP-Rule" id="MF_00189"/>
    </source>
</evidence>
<feature type="transmembrane region" description="Helical" evidence="5">
    <location>
        <begin position="150"/>
        <end position="167"/>
    </location>
</feature>
<comment type="caution">
    <text evidence="6">The sequence shown here is derived from an EMBL/GenBank/DDBJ whole genome shotgun (WGS) entry which is preliminary data.</text>
</comment>
<sequence length="211" mass="23653">MSNSNIPTGQTPEPKAEQGQLMKLVLELGPLAVFFFANAKGDLVASWLPFLSDMEPIFIATACFMVATILSLAVSRIKFGKLPIMPMISGVVVFIFGGLTLYLQDDTFIKMKPTIVNLLFGSILLVGLLFGKSLLGYVFDSVFQLNAEGWRILTFRWGVFFFFLAIVNEVVWRNFSTDMWVNFKVFGVMPITMIFGMLQMPLLTKHGLEQD</sequence>
<reference evidence="6 7" key="1">
    <citation type="submission" date="2018-01" db="EMBL/GenBank/DDBJ databases">
        <title>The draft genome sequence of Cohaesibacter sp. H1304.</title>
        <authorList>
            <person name="Wang N.-N."/>
            <person name="Du Z.-J."/>
        </authorList>
    </citation>
    <scope>NUCLEOTIDE SEQUENCE [LARGE SCALE GENOMIC DNA]</scope>
    <source>
        <strain evidence="6 7">H1304</strain>
    </source>
</reference>
<protein>
    <recommendedName>
        <fullName evidence="5">Inner membrane-spanning protein YciB</fullName>
    </recommendedName>
</protein>
<dbReference type="NCBIfam" id="NF001323">
    <property type="entry name" value="PRK00259.1-1"/>
    <property type="match status" value="1"/>
</dbReference>
<keyword evidence="1 5" id="KW-1003">Cell membrane</keyword>
<evidence type="ECO:0000256" key="1">
    <source>
        <dbReference type="ARBA" id="ARBA00022475"/>
    </source>
</evidence>
<keyword evidence="2 5" id="KW-0812">Transmembrane</keyword>
<dbReference type="RefSeq" id="WP_101534770.1">
    <property type="nucleotide sequence ID" value="NZ_JBFHIU010000060.1"/>
</dbReference>
<proteinExistence type="inferred from homology"/>
<dbReference type="PANTHER" id="PTHR36917:SF1">
    <property type="entry name" value="INNER MEMBRANE-SPANNING PROTEIN YCIB"/>
    <property type="match status" value="1"/>
</dbReference>
<evidence type="ECO:0000313" key="6">
    <source>
        <dbReference type="EMBL" id="PLW76336.1"/>
    </source>
</evidence>
<dbReference type="EMBL" id="PKUQ01000031">
    <property type="protein sequence ID" value="PLW76336.1"/>
    <property type="molecule type" value="Genomic_DNA"/>
</dbReference>
<name>A0A2N5XP79_9HYPH</name>
<keyword evidence="4 5" id="KW-0472">Membrane</keyword>
<feature type="transmembrane region" description="Helical" evidence="5">
    <location>
        <begin position="82"/>
        <end position="103"/>
    </location>
</feature>
<evidence type="ECO:0000313" key="7">
    <source>
        <dbReference type="Proteomes" id="UP000234881"/>
    </source>
</evidence>
<gene>
    <name evidence="5" type="primary">yciB</name>
    <name evidence="6" type="ORF">C0081_15730</name>
</gene>
<dbReference type="Proteomes" id="UP000234881">
    <property type="component" value="Unassembled WGS sequence"/>
</dbReference>
<dbReference type="NCBIfam" id="TIGR00997">
    <property type="entry name" value="ispZ"/>
    <property type="match status" value="1"/>
</dbReference>
<dbReference type="OrthoDB" id="9788219at2"/>
<dbReference type="Pfam" id="PF04279">
    <property type="entry name" value="IspA"/>
    <property type="match status" value="1"/>
</dbReference>
<keyword evidence="7" id="KW-1185">Reference proteome</keyword>
<keyword evidence="5" id="KW-0997">Cell inner membrane</keyword>
<comment type="function">
    <text evidence="5">Plays a role in cell envelope biogenesis, maintenance of cell envelope integrity and membrane homeostasis.</text>
</comment>
<dbReference type="GO" id="GO:0005886">
    <property type="term" value="C:plasma membrane"/>
    <property type="evidence" value="ECO:0007669"/>
    <property type="project" value="UniProtKB-SubCell"/>
</dbReference>
<evidence type="ECO:0000256" key="3">
    <source>
        <dbReference type="ARBA" id="ARBA00022989"/>
    </source>
</evidence>
<feature type="transmembrane region" description="Helical" evidence="5">
    <location>
        <begin position="179"/>
        <end position="198"/>
    </location>
</feature>
<dbReference type="InterPro" id="IPR006008">
    <property type="entry name" value="YciB"/>
</dbReference>
<feature type="transmembrane region" description="Helical" evidence="5">
    <location>
        <begin position="57"/>
        <end position="75"/>
    </location>
</feature>
<dbReference type="PANTHER" id="PTHR36917">
    <property type="entry name" value="INTRACELLULAR SEPTATION PROTEIN A-RELATED"/>
    <property type="match status" value="1"/>
</dbReference>
<organism evidence="6 7">
    <name type="scientific">Cohaesibacter celericrescens</name>
    <dbReference type="NCBI Taxonomy" id="2067669"/>
    <lineage>
        <taxon>Bacteria</taxon>
        <taxon>Pseudomonadati</taxon>
        <taxon>Pseudomonadota</taxon>
        <taxon>Alphaproteobacteria</taxon>
        <taxon>Hyphomicrobiales</taxon>
        <taxon>Cohaesibacteraceae</taxon>
    </lineage>
</organism>
<comment type="similarity">
    <text evidence="5">Belongs to the YciB family.</text>
</comment>
<accession>A0A2N5XP79</accession>
<evidence type="ECO:0000256" key="4">
    <source>
        <dbReference type="ARBA" id="ARBA00023136"/>
    </source>
</evidence>
<evidence type="ECO:0000256" key="2">
    <source>
        <dbReference type="ARBA" id="ARBA00022692"/>
    </source>
</evidence>
<keyword evidence="3 5" id="KW-1133">Transmembrane helix</keyword>
<dbReference type="HAMAP" id="MF_00189">
    <property type="entry name" value="YciB"/>
    <property type="match status" value="1"/>
</dbReference>
<comment type="subcellular location">
    <subcellularLocation>
        <location evidence="5">Cell inner membrane</location>
        <topology evidence="5">Multi-pass membrane protein</topology>
    </subcellularLocation>
</comment>
<dbReference type="AlphaFoldDB" id="A0A2N5XP79"/>
<feature type="transmembrane region" description="Helical" evidence="5">
    <location>
        <begin position="115"/>
        <end position="138"/>
    </location>
</feature>